<reference evidence="3" key="1">
    <citation type="submission" date="2022-11" db="UniProtKB">
        <authorList>
            <consortium name="WormBaseParasite"/>
        </authorList>
    </citation>
    <scope>IDENTIFICATION</scope>
</reference>
<evidence type="ECO:0000313" key="3">
    <source>
        <dbReference type="WBParaSite" id="scf7180000423039.g10082"/>
    </source>
</evidence>
<evidence type="ECO:0000313" key="2">
    <source>
        <dbReference type="Proteomes" id="UP000887560"/>
    </source>
</evidence>
<sequence length="82" mass="9157">MVSIKSSTWAILLIQLVISCIAIISSVALVVAQAQSLDLNGLTMGPTLHSIFVCFLSFTLLGWQFIYKYVATEFFNKKYSDF</sequence>
<name>A0A915P7C1_9BILA</name>
<dbReference type="WBParaSite" id="scf7180000423039.g10082">
    <property type="protein sequence ID" value="scf7180000423039.g10082"/>
    <property type="gene ID" value="scf7180000423039.g10082"/>
</dbReference>
<dbReference type="Proteomes" id="UP000887560">
    <property type="component" value="Unplaced"/>
</dbReference>
<dbReference type="PROSITE" id="PS51257">
    <property type="entry name" value="PROKAR_LIPOPROTEIN"/>
    <property type="match status" value="1"/>
</dbReference>
<organism evidence="2 3">
    <name type="scientific">Meloidogyne floridensis</name>
    <dbReference type="NCBI Taxonomy" id="298350"/>
    <lineage>
        <taxon>Eukaryota</taxon>
        <taxon>Metazoa</taxon>
        <taxon>Ecdysozoa</taxon>
        <taxon>Nematoda</taxon>
        <taxon>Chromadorea</taxon>
        <taxon>Rhabditida</taxon>
        <taxon>Tylenchina</taxon>
        <taxon>Tylenchomorpha</taxon>
        <taxon>Tylenchoidea</taxon>
        <taxon>Meloidogynidae</taxon>
        <taxon>Meloidogyninae</taxon>
        <taxon>Meloidogyne</taxon>
    </lineage>
</organism>
<protein>
    <submittedName>
        <fullName evidence="3">Transmembrane protein</fullName>
    </submittedName>
</protein>
<proteinExistence type="predicted"/>
<dbReference type="AlphaFoldDB" id="A0A915P7C1"/>
<accession>A0A915P7C1</accession>
<keyword evidence="1" id="KW-0812">Transmembrane</keyword>
<keyword evidence="2" id="KW-1185">Reference proteome</keyword>
<feature type="transmembrane region" description="Helical" evidence="1">
    <location>
        <begin position="50"/>
        <end position="70"/>
    </location>
</feature>
<keyword evidence="1" id="KW-1133">Transmembrane helix</keyword>
<keyword evidence="1" id="KW-0472">Membrane</keyword>
<evidence type="ECO:0000256" key="1">
    <source>
        <dbReference type="SAM" id="Phobius"/>
    </source>
</evidence>